<dbReference type="Proteomes" id="UP000241394">
    <property type="component" value="Chromosome LG27"/>
</dbReference>
<keyword evidence="1 2" id="KW-0808">Transferase</keyword>
<dbReference type="EMBL" id="NKQK01000027">
    <property type="protein sequence ID" value="PSR88243.1"/>
    <property type="molecule type" value="Genomic_DNA"/>
</dbReference>
<keyword evidence="3" id="KW-1185">Reference proteome</keyword>
<gene>
    <name evidence="2" type="ORF">CEY00_Acc31272</name>
</gene>
<evidence type="ECO:0000313" key="3">
    <source>
        <dbReference type="Proteomes" id="UP000241394"/>
    </source>
</evidence>
<reference evidence="3" key="2">
    <citation type="journal article" date="2018" name="BMC Genomics">
        <title>A manually annotated Actinidia chinensis var. chinensis (kiwifruit) genome highlights the challenges associated with draft genomes and gene prediction in plants.</title>
        <authorList>
            <person name="Pilkington S.M."/>
            <person name="Crowhurst R."/>
            <person name="Hilario E."/>
            <person name="Nardozza S."/>
            <person name="Fraser L."/>
            <person name="Peng Y."/>
            <person name="Gunaseelan K."/>
            <person name="Simpson R."/>
            <person name="Tahir J."/>
            <person name="Deroles S.C."/>
            <person name="Templeton K."/>
            <person name="Luo Z."/>
            <person name="Davy M."/>
            <person name="Cheng C."/>
            <person name="McNeilage M."/>
            <person name="Scaglione D."/>
            <person name="Liu Y."/>
            <person name="Zhang Q."/>
            <person name="Datson P."/>
            <person name="De Silva N."/>
            <person name="Gardiner S.E."/>
            <person name="Bassett H."/>
            <person name="Chagne D."/>
            <person name="McCallum J."/>
            <person name="Dzierzon H."/>
            <person name="Deng C."/>
            <person name="Wang Y.Y."/>
            <person name="Barron L."/>
            <person name="Manako K."/>
            <person name="Bowen J."/>
            <person name="Foster T.M."/>
            <person name="Erridge Z.A."/>
            <person name="Tiffin H."/>
            <person name="Waite C.N."/>
            <person name="Davies K.M."/>
            <person name="Grierson E.P."/>
            <person name="Laing W.A."/>
            <person name="Kirk R."/>
            <person name="Chen X."/>
            <person name="Wood M."/>
            <person name="Montefiori M."/>
            <person name="Brummell D.A."/>
            <person name="Schwinn K.E."/>
            <person name="Catanach A."/>
            <person name="Fullerton C."/>
            <person name="Li D."/>
            <person name="Meiyalaghan S."/>
            <person name="Nieuwenhuizen N."/>
            <person name="Read N."/>
            <person name="Prakash R."/>
            <person name="Hunter D."/>
            <person name="Zhang H."/>
            <person name="McKenzie M."/>
            <person name="Knabel M."/>
            <person name="Harris A."/>
            <person name="Allan A.C."/>
            <person name="Gleave A."/>
            <person name="Chen A."/>
            <person name="Janssen B.J."/>
            <person name="Plunkett B."/>
            <person name="Ampomah-Dwamena C."/>
            <person name="Voogd C."/>
            <person name="Leif D."/>
            <person name="Lafferty D."/>
            <person name="Souleyre E.J.F."/>
            <person name="Varkonyi-Gasic E."/>
            <person name="Gambi F."/>
            <person name="Hanley J."/>
            <person name="Yao J.L."/>
            <person name="Cheung J."/>
            <person name="David K.M."/>
            <person name="Warren B."/>
            <person name="Marsh K."/>
            <person name="Snowden K.C."/>
            <person name="Lin-Wang K."/>
            <person name="Brian L."/>
            <person name="Martinez-Sanchez M."/>
            <person name="Wang M."/>
            <person name="Ileperuma N."/>
            <person name="Macnee N."/>
            <person name="Campin R."/>
            <person name="McAtee P."/>
            <person name="Drummond R.S.M."/>
            <person name="Espley R.V."/>
            <person name="Ireland H.S."/>
            <person name="Wu R."/>
            <person name="Atkinson R.G."/>
            <person name="Karunairetnam S."/>
            <person name="Bulley S."/>
            <person name="Chunkath S."/>
            <person name="Hanley Z."/>
            <person name="Storey R."/>
            <person name="Thrimawithana A.H."/>
            <person name="Thomson S."/>
            <person name="David C."/>
            <person name="Testolin R."/>
            <person name="Huang H."/>
            <person name="Hellens R.P."/>
            <person name="Schaffer R.J."/>
        </authorList>
    </citation>
    <scope>NUCLEOTIDE SEQUENCE [LARGE SCALE GENOMIC DNA]</scope>
    <source>
        <strain evidence="3">cv. Red5</strain>
    </source>
</reference>
<sequence length="333" mass="37569">MVEVRLISTSLVQTGIHHADRIELTPWDLRLLLVDQIQKGLFFLKPTPSQEKELLANNVVDNLKISFSRVLEFFPPHTGRFGITQNDDGTSSFFIDCNNAGAQFIHAVVDTLTVNYILEPVNVPRVVHSFFPLNGVCNYKGISEPLLAVQVTELIDGFFIGCTMNHSVADGSSFWHFFNSWLEISHGLGNISRPPALTHWFPTDIDCPIHIPFSMKQVDKKFIVPPFKERVSHFTKEKIATLKGKANAEMSTACISPLRTLWAHLWRAVVRCQHIEANQEVKYVLVVSARPRLQPPLPEGYFGHTSRGEILTTTMGELVGQGLGWVAWKQMRK</sequence>
<dbReference type="InterPro" id="IPR051283">
    <property type="entry name" value="Sec_Metabolite_Acyltrans"/>
</dbReference>
<dbReference type="Gene3D" id="3.30.559.10">
    <property type="entry name" value="Chloramphenicol acetyltransferase-like domain"/>
    <property type="match status" value="2"/>
</dbReference>
<evidence type="ECO:0000256" key="1">
    <source>
        <dbReference type="ARBA" id="ARBA00022679"/>
    </source>
</evidence>
<name>A0A2R6PB52_ACTCC</name>
<dbReference type="FunCoup" id="A0A2R6PB52">
    <property type="interactions" value="299"/>
</dbReference>
<dbReference type="AlphaFoldDB" id="A0A2R6PB52"/>
<dbReference type="OrthoDB" id="1918628at2759"/>
<dbReference type="OMA" id="LEYIQMG"/>
<organism evidence="2 3">
    <name type="scientific">Actinidia chinensis var. chinensis</name>
    <name type="common">Chinese soft-hair kiwi</name>
    <dbReference type="NCBI Taxonomy" id="1590841"/>
    <lineage>
        <taxon>Eukaryota</taxon>
        <taxon>Viridiplantae</taxon>
        <taxon>Streptophyta</taxon>
        <taxon>Embryophyta</taxon>
        <taxon>Tracheophyta</taxon>
        <taxon>Spermatophyta</taxon>
        <taxon>Magnoliopsida</taxon>
        <taxon>eudicotyledons</taxon>
        <taxon>Gunneridae</taxon>
        <taxon>Pentapetalae</taxon>
        <taxon>asterids</taxon>
        <taxon>Ericales</taxon>
        <taxon>Actinidiaceae</taxon>
        <taxon>Actinidia</taxon>
    </lineage>
</organism>
<accession>A0A2R6PB52</accession>
<dbReference type="PANTHER" id="PTHR31896:SF43">
    <property type="entry name" value="PROTEIN ENHANCED PSEUDOMONAS SUSCEPTIBILITY 1"/>
    <property type="match status" value="1"/>
</dbReference>
<dbReference type="GO" id="GO:0016740">
    <property type="term" value="F:transferase activity"/>
    <property type="evidence" value="ECO:0007669"/>
    <property type="project" value="UniProtKB-KW"/>
</dbReference>
<dbReference type="Gramene" id="PSR88243">
    <property type="protein sequence ID" value="PSR88243"/>
    <property type="gene ID" value="CEY00_Acc31272"/>
</dbReference>
<dbReference type="STRING" id="1590841.A0A2R6PB52"/>
<protein>
    <submittedName>
        <fullName evidence="2">Transferase protein</fullName>
    </submittedName>
</protein>
<proteinExistence type="predicted"/>
<dbReference type="PANTHER" id="PTHR31896">
    <property type="entry name" value="FAMILY REGULATORY PROTEIN, PUTATIVE (AFU_ORTHOLOGUE AFUA_3G14730)-RELATED"/>
    <property type="match status" value="1"/>
</dbReference>
<dbReference type="Pfam" id="PF02458">
    <property type="entry name" value="Transferase"/>
    <property type="match status" value="1"/>
</dbReference>
<dbReference type="InterPro" id="IPR023213">
    <property type="entry name" value="CAT-like_dom_sf"/>
</dbReference>
<comment type="caution">
    <text evidence="2">The sequence shown here is derived from an EMBL/GenBank/DDBJ whole genome shotgun (WGS) entry which is preliminary data.</text>
</comment>
<dbReference type="InParanoid" id="A0A2R6PB52"/>
<reference evidence="2 3" key="1">
    <citation type="submission" date="2017-07" db="EMBL/GenBank/DDBJ databases">
        <title>An improved, manually edited Actinidia chinensis var. chinensis (kiwifruit) genome highlights the challenges associated with draft genomes and gene prediction in plants.</title>
        <authorList>
            <person name="Pilkington S."/>
            <person name="Crowhurst R."/>
            <person name="Hilario E."/>
            <person name="Nardozza S."/>
            <person name="Fraser L."/>
            <person name="Peng Y."/>
            <person name="Gunaseelan K."/>
            <person name="Simpson R."/>
            <person name="Tahir J."/>
            <person name="Deroles S."/>
            <person name="Templeton K."/>
            <person name="Luo Z."/>
            <person name="Davy M."/>
            <person name="Cheng C."/>
            <person name="Mcneilage M."/>
            <person name="Scaglione D."/>
            <person name="Liu Y."/>
            <person name="Zhang Q."/>
            <person name="Datson P."/>
            <person name="De Silva N."/>
            <person name="Gardiner S."/>
            <person name="Bassett H."/>
            <person name="Chagne D."/>
            <person name="Mccallum J."/>
            <person name="Dzierzon H."/>
            <person name="Deng C."/>
            <person name="Wang Y.-Y."/>
            <person name="Barron N."/>
            <person name="Manako K."/>
            <person name="Bowen J."/>
            <person name="Foster T."/>
            <person name="Erridge Z."/>
            <person name="Tiffin H."/>
            <person name="Waite C."/>
            <person name="Davies K."/>
            <person name="Grierson E."/>
            <person name="Laing W."/>
            <person name="Kirk R."/>
            <person name="Chen X."/>
            <person name="Wood M."/>
            <person name="Montefiori M."/>
            <person name="Brummell D."/>
            <person name="Schwinn K."/>
            <person name="Catanach A."/>
            <person name="Fullerton C."/>
            <person name="Li D."/>
            <person name="Meiyalaghan S."/>
            <person name="Nieuwenhuizen N."/>
            <person name="Read N."/>
            <person name="Prakash R."/>
            <person name="Hunter D."/>
            <person name="Zhang H."/>
            <person name="Mckenzie M."/>
            <person name="Knabel M."/>
            <person name="Harris A."/>
            <person name="Allan A."/>
            <person name="Chen A."/>
            <person name="Janssen B."/>
            <person name="Plunkett B."/>
            <person name="Dwamena C."/>
            <person name="Voogd C."/>
            <person name="Leif D."/>
            <person name="Lafferty D."/>
            <person name="Souleyre E."/>
            <person name="Varkonyi-Gasic E."/>
            <person name="Gambi F."/>
            <person name="Hanley J."/>
            <person name="Yao J.-L."/>
            <person name="Cheung J."/>
            <person name="David K."/>
            <person name="Warren B."/>
            <person name="Marsh K."/>
            <person name="Snowden K."/>
            <person name="Lin-Wang K."/>
            <person name="Brian L."/>
            <person name="Martinez-Sanchez M."/>
            <person name="Wang M."/>
            <person name="Ileperuma N."/>
            <person name="Macnee N."/>
            <person name="Campin R."/>
            <person name="Mcatee P."/>
            <person name="Drummond R."/>
            <person name="Espley R."/>
            <person name="Ireland H."/>
            <person name="Wu R."/>
            <person name="Atkinson R."/>
            <person name="Karunairetnam S."/>
            <person name="Bulley S."/>
            <person name="Chunkath S."/>
            <person name="Hanley Z."/>
            <person name="Storey R."/>
            <person name="Thrimawithana A."/>
            <person name="Thomson S."/>
            <person name="David C."/>
            <person name="Testolin R."/>
        </authorList>
    </citation>
    <scope>NUCLEOTIDE SEQUENCE [LARGE SCALE GENOMIC DNA]</scope>
    <source>
        <strain evidence="3">cv. Red5</strain>
        <tissue evidence="2">Young leaf</tissue>
    </source>
</reference>
<evidence type="ECO:0000313" key="2">
    <source>
        <dbReference type="EMBL" id="PSR88243.1"/>
    </source>
</evidence>